<dbReference type="PIRSF" id="PIRSF005715">
    <property type="entry name" value="VPS45_Sec1"/>
    <property type="match status" value="1"/>
</dbReference>
<reference evidence="2 3" key="1">
    <citation type="submission" date="2024-02" db="EMBL/GenBank/DDBJ databases">
        <title>Chromosome-scale genome assembly of the rough periwinkle Littorina saxatilis.</title>
        <authorList>
            <person name="De Jode A."/>
            <person name="Faria R."/>
            <person name="Formenti G."/>
            <person name="Sims Y."/>
            <person name="Smith T.P."/>
            <person name="Tracey A."/>
            <person name="Wood J.M.D."/>
            <person name="Zagrodzka Z.B."/>
            <person name="Johannesson K."/>
            <person name="Butlin R.K."/>
            <person name="Leder E.H."/>
        </authorList>
    </citation>
    <scope>NUCLEOTIDE SEQUENCE [LARGE SCALE GENOMIC DNA]</scope>
    <source>
        <strain evidence="2">Snail1</strain>
        <tissue evidence="2">Muscle</tissue>
    </source>
</reference>
<dbReference type="InterPro" id="IPR001619">
    <property type="entry name" value="Sec1-like"/>
</dbReference>
<dbReference type="InterPro" id="IPR027482">
    <property type="entry name" value="Sec1-like_dom2"/>
</dbReference>
<dbReference type="Gene3D" id="1.25.40.850">
    <property type="match status" value="1"/>
</dbReference>
<dbReference type="SUPFAM" id="SSF56815">
    <property type="entry name" value="Sec1/munc18-like (SM) proteins"/>
    <property type="match status" value="1"/>
</dbReference>
<gene>
    <name evidence="2" type="ORF">V1264_001452</name>
</gene>
<dbReference type="Gene3D" id="3.40.50.1910">
    <property type="match status" value="3"/>
</dbReference>
<dbReference type="InterPro" id="IPR043154">
    <property type="entry name" value="Sec-1-like_dom1"/>
</dbReference>
<evidence type="ECO:0008006" key="4">
    <source>
        <dbReference type="Google" id="ProtNLM"/>
    </source>
</evidence>
<dbReference type="AlphaFoldDB" id="A0AAN9C749"/>
<comment type="caution">
    <text evidence="2">The sequence shown here is derived from an EMBL/GenBank/DDBJ whole genome shotgun (WGS) entry which is preliminary data.</text>
</comment>
<evidence type="ECO:0000256" key="1">
    <source>
        <dbReference type="ARBA" id="ARBA00009884"/>
    </source>
</evidence>
<dbReference type="EMBL" id="JBAMIC010000001">
    <property type="protein sequence ID" value="KAK7115615.1"/>
    <property type="molecule type" value="Genomic_DNA"/>
</dbReference>
<dbReference type="Proteomes" id="UP001374579">
    <property type="component" value="Unassembled WGS sequence"/>
</dbReference>
<dbReference type="Pfam" id="PF00995">
    <property type="entry name" value="Sec1"/>
    <property type="match status" value="1"/>
</dbReference>
<dbReference type="InterPro" id="IPR036045">
    <property type="entry name" value="Sec1-like_sf"/>
</dbReference>
<comment type="similarity">
    <text evidence="1">Belongs to the STXBP/unc-18/SEC1 family.</text>
</comment>
<dbReference type="PANTHER" id="PTHR11679">
    <property type="entry name" value="VESICLE PROTEIN SORTING-ASSOCIATED"/>
    <property type="match status" value="1"/>
</dbReference>
<accession>A0AAN9C749</accession>
<protein>
    <recommendedName>
        <fullName evidence="4">Vacuolar protein sorting-associated protein 33B</fullName>
    </recommendedName>
</protein>
<organism evidence="2 3">
    <name type="scientific">Littorina saxatilis</name>
    <dbReference type="NCBI Taxonomy" id="31220"/>
    <lineage>
        <taxon>Eukaryota</taxon>
        <taxon>Metazoa</taxon>
        <taxon>Spiralia</taxon>
        <taxon>Lophotrochozoa</taxon>
        <taxon>Mollusca</taxon>
        <taxon>Gastropoda</taxon>
        <taxon>Caenogastropoda</taxon>
        <taxon>Littorinimorpha</taxon>
        <taxon>Littorinoidea</taxon>
        <taxon>Littorinidae</taxon>
        <taxon>Littorina</taxon>
    </lineage>
</organism>
<keyword evidence="3" id="KW-1185">Reference proteome</keyword>
<dbReference type="Gene3D" id="3.40.50.2060">
    <property type="match status" value="1"/>
</dbReference>
<dbReference type="InterPro" id="IPR043155">
    <property type="entry name" value="VPS33_dom3b"/>
</dbReference>
<name>A0AAN9C749_9CAEN</name>
<proteinExistence type="inferred from homology"/>
<sequence length="591" mass="67054">MDLHEIKRILKDHLTHLLESMPDQKDLVIDPELTKPLDRVAGIAFLKEHGVDKIFKLEPSQKSLPGRGKRIYLVRANMLNMKYIADQITAERRLGQTREYIVIMVPRRLHVCEVILENEGVFGHVTLEEFRLDLFPLDTDLLSLEMHSLFKSFYLEGDYTHIHTVASSLVTLQHLYGRIPNVYAIGKLSKMTYDLMKTMHDHEEGQQTKFSIGQLYIIDREVDFVTPMCTPMTYEALLDETFGIECGVIELGAEIVGKQQNVKMLLTSNDPIYTEIRDCHFSSVFPFLSAKAKELHAIHEKKNSLTSIGDLKNFVTQDLGRLKQQQAALSHHISACEHIMKTKMKQDFESAIRAEHNLLEGSETRECIAYMENTLYRQDPYLSSLRLLCLLSLTQNGLTPRDYKTLKTDFLHSHGFEHLATFFSLKKLGMLVEQEQTSKVAAVKLRRSQFRQLANKLGLVPKSGEEVMTKNPTDVSYVFGAAYAPLTVKIVEYILQHEALQSFEDIGRMLPGGIHTHVKYRAASKGAAKTTFLPVGQHSPRTVLVYFLGGCTFSEVAALRTLAQREKLQIIVATTAMITGPSLLDSVCERK</sequence>
<evidence type="ECO:0000313" key="3">
    <source>
        <dbReference type="Proteomes" id="UP001374579"/>
    </source>
</evidence>
<evidence type="ECO:0000313" key="2">
    <source>
        <dbReference type="EMBL" id="KAK7115615.1"/>
    </source>
</evidence>
<dbReference type="GO" id="GO:0016192">
    <property type="term" value="P:vesicle-mediated transport"/>
    <property type="evidence" value="ECO:0007669"/>
    <property type="project" value="InterPro"/>
</dbReference>